<dbReference type="Pfam" id="PF00072">
    <property type="entry name" value="Response_reg"/>
    <property type="match status" value="2"/>
</dbReference>
<dbReference type="PROSITE" id="PS50110">
    <property type="entry name" value="RESPONSE_REGULATORY"/>
    <property type="match status" value="2"/>
</dbReference>
<dbReference type="InterPro" id="IPR001789">
    <property type="entry name" value="Sig_transdc_resp-reg_receiver"/>
</dbReference>
<accession>A0A0W8G6K7</accession>
<dbReference type="InterPro" id="IPR011006">
    <property type="entry name" value="CheY-like_superfamily"/>
</dbReference>
<dbReference type="PANTHER" id="PTHR44591:SF3">
    <property type="entry name" value="RESPONSE REGULATORY DOMAIN-CONTAINING PROTEIN"/>
    <property type="match status" value="1"/>
</dbReference>
<feature type="domain" description="Response regulatory" evidence="2">
    <location>
        <begin position="6"/>
        <end position="121"/>
    </location>
</feature>
<dbReference type="InterPro" id="IPR050595">
    <property type="entry name" value="Bact_response_regulator"/>
</dbReference>
<dbReference type="GO" id="GO:0000160">
    <property type="term" value="P:phosphorelay signal transduction system"/>
    <property type="evidence" value="ECO:0007669"/>
    <property type="project" value="InterPro"/>
</dbReference>
<organism evidence="3">
    <name type="scientific">hydrocarbon metagenome</name>
    <dbReference type="NCBI Taxonomy" id="938273"/>
    <lineage>
        <taxon>unclassified sequences</taxon>
        <taxon>metagenomes</taxon>
        <taxon>ecological metagenomes</taxon>
    </lineage>
</organism>
<sequence length="262" mass="29475">MPHGTKVLIVEDSRIQARIMSEHIRGVTPYETLVTATLAETAQVMEQSRDDIFVAVLDLNLPDDAGGEIVALANRYAVPAVVMTSSFDEEVRKKLLEQNVVDYFLKSMAEVANMENLIERLHKNLSVTVLVADDSRLARHQMATLLGNQNYRVMEAEDGAVALDILRDTPDVRLLITDYHMPRMDGFELITEIRKTRPKDRLAIIGVSAAGGEQTARFIKNGANDFLTKPIGMEEFYCRVNQQMDMLDIIQDYKTLCEKKAS</sequence>
<gene>
    <name evidence="3" type="ORF">ASZ90_001478</name>
</gene>
<dbReference type="SMART" id="SM00448">
    <property type="entry name" value="REC"/>
    <property type="match status" value="2"/>
</dbReference>
<evidence type="ECO:0000259" key="2">
    <source>
        <dbReference type="PROSITE" id="PS50110"/>
    </source>
</evidence>
<dbReference type="EMBL" id="LNQE01000196">
    <property type="protein sequence ID" value="KUG28642.1"/>
    <property type="molecule type" value="Genomic_DNA"/>
</dbReference>
<dbReference type="PANTHER" id="PTHR44591">
    <property type="entry name" value="STRESS RESPONSE REGULATOR PROTEIN 1"/>
    <property type="match status" value="1"/>
</dbReference>
<dbReference type="Gene3D" id="3.40.50.2300">
    <property type="match status" value="2"/>
</dbReference>
<reference evidence="3" key="1">
    <citation type="journal article" date="2015" name="Proc. Natl. Acad. Sci. U.S.A.">
        <title>Networks of energetic and metabolic interactions define dynamics in microbial communities.</title>
        <authorList>
            <person name="Embree M."/>
            <person name="Liu J.K."/>
            <person name="Al-Bassam M.M."/>
            <person name="Zengler K."/>
        </authorList>
    </citation>
    <scope>NUCLEOTIDE SEQUENCE</scope>
</reference>
<comment type="caution">
    <text evidence="3">The sequence shown here is derived from an EMBL/GenBank/DDBJ whole genome shotgun (WGS) entry which is preliminary data.</text>
</comment>
<keyword evidence="1" id="KW-0597">Phosphoprotein</keyword>
<evidence type="ECO:0000313" key="3">
    <source>
        <dbReference type="EMBL" id="KUG28642.1"/>
    </source>
</evidence>
<dbReference type="SUPFAM" id="SSF52172">
    <property type="entry name" value="CheY-like"/>
    <property type="match status" value="2"/>
</dbReference>
<name>A0A0W8G6K7_9ZZZZ</name>
<feature type="domain" description="Response regulatory" evidence="2">
    <location>
        <begin position="128"/>
        <end position="244"/>
    </location>
</feature>
<protein>
    <submittedName>
        <fullName evidence="3">Response regulator protein</fullName>
    </submittedName>
</protein>
<proteinExistence type="predicted"/>
<evidence type="ECO:0000256" key="1">
    <source>
        <dbReference type="ARBA" id="ARBA00022553"/>
    </source>
</evidence>
<dbReference type="AlphaFoldDB" id="A0A0W8G6K7"/>